<dbReference type="Pfam" id="PF06013">
    <property type="entry name" value="WXG100"/>
    <property type="match status" value="1"/>
</dbReference>
<accession>A0A7G8PN54</accession>
<proteinExistence type="predicted"/>
<reference evidence="1 2" key="1">
    <citation type="submission" date="2020-07" db="EMBL/GenBank/DDBJ databases">
        <title>Draft genome sequence of four isobutane-metabolizing strains capable of cometabolically degrading diverse ether contaminants.</title>
        <authorList>
            <person name="Chen W."/>
            <person name="Faulkner N."/>
            <person name="Smith C."/>
            <person name="Hyman M."/>
        </authorList>
    </citation>
    <scope>NUCLEOTIDE SEQUENCE [LARGE SCALE GENOMIC DNA]</scope>
    <source>
        <strain evidence="1 2">2A</strain>
    </source>
</reference>
<dbReference type="Proteomes" id="UP000515498">
    <property type="component" value="Chromosome"/>
</dbReference>
<dbReference type="InterPro" id="IPR036689">
    <property type="entry name" value="ESAT-6-like_sf"/>
</dbReference>
<sequence length="97" mass="10639">MSDGHVRVDLARLSRAVEDLQGFDQAIVAQLAELEARVATLHGNWVGEAAAKHAEAHQEWQKGAQLLADGVRQLRVAAANAHDNYRTTVEANRARFV</sequence>
<dbReference type="EMBL" id="CP059894">
    <property type="protein sequence ID" value="QNJ95770.1"/>
    <property type="molecule type" value="Genomic_DNA"/>
</dbReference>
<protein>
    <submittedName>
        <fullName evidence="1">WXG100 family type VII secretion target</fullName>
    </submittedName>
</protein>
<name>A0A7G8PN54_9MYCO</name>
<dbReference type="Gene3D" id="1.10.287.1060">
    <property type="entry name" value="ESAT-6-like"/>
    <property type="match status" value="1"/>
</dbReference>
<dbReference type="AlphaFoldDB" id="A0A7G8PN54"/>
<gene>
    <name evidence="1" type="ORF">HZU40_17035</name>
</gene>
<evidence type="ECO:0000313" key="2">
    <source>
        <dbReference type="Proteomes" id="UP000515498"/>
    </source>
</evidence>
<dbReference type="InterPro" id="IPR010310">
    <property type="entry name" value="T7SS_ESAT-6-like"/>
</dbReference>
<dbReference type="RefSeq" id="WP_139169921.1">
    <property type="nucleotide sequence ID" value="NZ_CP059894.1"/>
</dbReference>
<organism evidence="1 2">
    <name type="scientific">Mycolicibacterium fluoranthenivorans</name>
    <dbReference type="NCBI Taxonomy" id="258505"/>
    <lineage>
        <taxon>Bacteria</taxon>
        <taxon>Bacillati</taxon>
        <taxon>Actinomycetota</taxon>
        <taxon>Actinomycetes</taxon>
        <taxon>Mycobacteriales</taxon>
        <taxon>Mycobacteriaceae</taxon>
        <taxon>Mycolicibacterium</taxon>
    </lineage>
</organism>
<dbReference type="KEGG" id="mflu:HZU40_17035"/>
<evidence type="ECO:0000313" key="1">
    <source>
        <dbReference type="EMBL" id="QNJ95770.1"/>
    </source>
</evidence>
<dbReference type="SUPFAM" id="SSF140453">
    <property type="entry name" value="EsxAB dimer-like"/>
    <property type="match status" value="1"/>
</dbReference>